<name>A0A7J7NL16_9MAGN</name>
<gene>
    <name evidence="1" type="ORF">GIB67_027561</name>
</gene>
<dbReference type="OrthoDB" id="1935488at2759"/>
<accession>A0A7J7NL16</accession>
<sequence length="201" mass="21772">MQFKGREEYGFVEHTRGGTVVAHSVLGKICSLSRSIKPVVPSLTETGARHFVTRFLKSFITMGSLTLLEEGGTVISFGSIDEKTPCKICRESSQSSVLLEDLHAITLCRRLKPNAAFTCFRTLLSTNCNVVLLCNSIHRFKIKGVHPIPGFLLNFLMILGDSDQASTTISTTSSKAVPPATVIGEATKEFGNVLHPSADTS</sequence>
<evidence type="ECO:0000313" key="1">
    <source>
        <dbReference type="EMBL" id="KAF6167783.1"/>
    </source>
</evidence>
<reference evidence="1 2" key="1">
    <citation type="journal article" date="2020" name="IScience">
        <title>Genome Sequencing of the Endangered Kingdonia uniflora (Circaeasteraceae, Ranunculales) Reveals Potential Mechanisms of Evolutionary Specialization.</title>
        <authorList>
            <person name="Sun Y."/>
            <person name="Deng T."/>
            <person name="Zhang A."/>
            <person name="Moore M.J."/>
            <person name="Landis J.B."/>
            <person name="Lin N."/>
            <person name="Zhang H."/>
            <person name="Zhang X."/>
            <person name="Huang J."/>
            <person name="Zhang X."/>
            <person name="Sun H."/>
            <person name="Wang H."/>
        </authorList>
    </citation>
    <scope>NUCLEOTIDE SEQUENCE [LARGE SCALE GENOMIC DNA]</scope>
    <source>
        <strain evidence="1">TB1705</strain>
        <tissue evidence="1">Leaf</tissue>
    </source>
</reference>
<comment type="caution">
    <text evidence="1">The sequence shown here is derived from an EMBL/GenBank/DDBJ whole genome shotgun (WGS) entry which is preliminary data.</text>
</comment>
<organism evidence="1 2">
    <name type="scientific">Kingdonia uniflora</name>
    <dbReference type="NCBI Taxonomy" id="39325"/>
    <lineage>
        <taxon>Eukaryota</taxon>
        <taxon>Viridiplantae</taxon>
        <taxon>Streptophyta</taxon>
        <taxon>Embryophyta</taxon>
        <taxon>Tracheophyta</taxon>
        <taxon>Spermatophyta</taxon>
        <taxon>Magnoliopsida</taxon>
        <taxon>Ranunculales</taxon>
        <taxon>Circaeasteraceae</taxon>
        <taxon>Kingdonia</taxon>
    </lineage>
</organism>
<proteinExistence type="predicted"/>
<evidence type="ECO:0000313" key="2">
    <source>
        <dbReference type="Proteomes" id="UP000541444"/>
    </source>
</evidence>
<keyword evidence="2" id="KW-1185">Reference proteome</keyword>
<feature type="non-terminal residue" evidence="1">
    <location>
        <position position="1"/>
    </location>
</feature>
<dbReference type="Proteomes" id="UP000541444">
    <property type="component" value="Unassembled WGS sequence"/>
</dbReference>
<protein>
    <submittedName>
        <fullName evidence="1">Uncharacterized protein</fullName>
    </submittedName>
</protein>
<dbReference type="EMBL" id="JACGCM010000715">
    <property type="protein sequence ID" value="KAF6167783.1"/>
    <property type="molecule type" value="Genomic_DNA"/>
</dbReference>
<dbReference type="AlphaFoldDB" id="A0A7J7NL16"/>